<dbReference type="HOGENOM" id="CLU_103773_1_2_4"/>
<dbReference type="Proteomes" id="UP000011547">
    <property type="component" value="Chromosome"/>
</dbReference>
<dbReference type="Pfam" id="PF03928">
    <property type="entry name" value="HbpS-like"/>
    <property type="match status" value="1"/>
</dbReference>
<sequence length="134" mass="14117">MNTKPVLNITDIKKILNASEEYAIQKSLKVTIAIVDDGGHLLSLLRMDGAPPISAYIAPAKAKTSAIGKRESKIYEDIINSGFYAFLSAPFLEGMLAGGLPIIFEGQVIGAVGVSGAKSEEDVEVARSGILALI</sequence>
<gene>
    <name evidence="1" type="ORF">CDSE_0723</name>
</gene>
<dbReference type="PANTHER" id="PTHR34309:SF1">
    <property type="entry name" value="PROTEIN GLCG"/>
    <property type="match status" value="1"/>
</dbReference>
<dbReference type="SUPFAM" id="SSF143744">
    <property type="entry name" value="GlcG-like"/>
    <property type="match status" value="1"/>
</dbReference>
<dbReference type="InterPro" id="IPR005624">
    <property type="entry name" value="PduO/GlcC-like"/>
</dbReference>
<keyword evidence="2" id="KW-1185">Reference proteome</keyword>
<dbReference type="PANTHER" id="PTHR34309">
    <property type="entry name" value="SLR1406 PROTEIN"/>
    <property type="match status" value="1"/>
</dbReference>
<accession>M1LMP4</accession>
<evidence type="ECO:0000313" key="1">
    <source>
        <dbReference type="EMBL" id="AGF46997.1"/>
    </source>
</evidence>
<dbReference type="InterPro" id="IPR038084">
    <property type="entry name" value="PduO/GlcC-like_sf"/>
</dbReference>
<dbReference type="RefSeq" id="WP_015396408.1">
    <property type="nucleotide sequence ID" value="NC_020294.1"/>
</dbReference>
<name>M1LMP4_9PROT</name>
<dbReference type="eggNOG" id="COG3193">
    <property type="taxonomic scope" value="Bacteria"/>
</dbReference>
<reference evidence="1 2" key="1">
    <citation type="journal article" date="2013" name="Genome Biol. Evol.">
        <title>Genome evolution and phylogenomic analysis of candidatus kinetoplastibacterium, the betaproteobacterial endosymbionts of strigomonas and angomonas.</title>
        <authorList>
            <person name="Alves J.M."/>
            <person name="Serrano M.G."/>
            <person name="Maia da Silva F."/>
            <person name="Voegtly L.J."/>
            <person name="Matveyev A.V."/>
            <person name="Teixeira M.M."/>
            <person name="Camargo E.P."/>
            <person name="Buck G.A."/>
        </authorList>
    </citation>
    <scope>NUCLEOTIDE SEQUENCE [LARGE SCALE GENOMIC DNA]</scope>
    <source>
        <strain evidence="1 2">TCC079E</strain>
    </source>
</reference>
<organism evidence="1 2">
    <name type="scientific">Candidatus Kinetoplastidibacterium desouzai TCC079E</name>
    <dbReference type="NCBI Taxonomy" id="1208919"/>
    <lineage>
        <taxon>Bacteria</taxon>
        <taxon>Pseudomonadati</taxon>
        <taxon>Pseudomonadota</taxon>
        <taxon>Betaproteobacteria</taxon>
        <taxon>Candidatus Kinetoplastidibacterium</taxon>
    </lineage>
</organism>
<dbReference type="OrthoDB" id="9800768at2"/>
<protein>
    <submittedName>
        <fullName evidence="1">Glycolate and propanediol utilization protein</fullName>
    </submittedName>
</protein>
<evidence type="ECO:0000313" key="2">
    <source>
        <dbReference type="Proteomes" id="UP000011547"/>
    </source>
</evidence>
<dbReference type="STRING" id="1208919.CDSE_0723"/>
<dbReference type="AlphaFoldDB" id="M1LMP4"/>
<dbReference type="PATRIC" id="fig|1208919.3.peg.436"/>
<dbReference type="EMBL" id="CP003803">
    <property type="protein sequence ID" value="AGF46997.1"/>
    <property type="molecule type" value="Genomic_DNA"/>
</dbReference>
<proteinExistence type="predicted"/>
<dbReference type="InterPro" id="IPR052517">
    <property type="entry name" value="GlcG_carb_metab_protein"/>
</dbReference>
<dbReference type="KEGG" id="kde:CDSE_0723"/>
<dbReference type="Gene3D" id="3.30.450.150">
    <property type="entry name" value="Haem-degrading domain"/>
    <property type="match status" value="1"/>
</dbReference>